<keyword evidence="4" id="KW-1185">Reference proteome</keyword>
<evidence type="ECO:0000313" key="4">
    <source>
        <dbReference type="Proteomes" id="UP000573327"/>
    </source>
</evidence>
<dbReference type="RefSeq" id="WP_184914435.1">
    <property type="nucleotide sequence ID" value="NZ_JACHJR010000001.1"/>
</dbReference>
<reference evidence="3 4" key="1">
    <citation type="submission" date="2020-08" db="EMBL/GenBank/DDBJ databases">
        <title>Sequencing the genomes of 1000 actinobacteria strains.</title>
        <authorList>
            <person name="Klenk H.-P."/>
        </authorList>
    </citation>
    <scope>NUCLEOTIDE SEQUENCE [LARGE SCALE GENOMIC DNA]</scope>
    <source>
        <strain evidence="3 4">DSM 44786</strain>
    </source>
</reference>
<dbReference type="Proteomes" id="UP000573327">
    <property type="component" value="Unassembled WGS sequence"/>
</dbReference>
<feature type="transmembrane region" description="Helical" evidence="2">
    <location>
        <begin position="49"/>
        <end position="70"/>
    </location>
</feature>
<proteinExistence type="predicted"/>
<dbReference type="EMBL" id="JACHJR010000001">
    <property type="protein sequence ID" value="MBB4947028.1"/>
    <property type="molecule type" value="Genomic_DNA"/>
</dbReference>
<accession>A0A7W7SAT1</accession>
<dbReference type="AlphaFoldDB" id="A0A7W7SAT1"/>
<sequence length="191" mass="20266">MSPQHDLAEGGAEDDVEAEAEDRTEPEPEQPAARRGRRRRRAAAAPRRPAVTGLLIGVAAVVLATVAWSVQPVRTVLLQSFTQQNASFTELYFTTNPSFEGATAVVPLALNAHGTGVNAYELKVTLLAADGKTVSENVLPIAPKDGTPVPLVARLPAAKDVAMVRVALVGHPQTLHFRFGKAEDPKPVGKP</sequence>
<keyword evidence="2" id="KW-0812">Transmembrane</keyword>
<comment type="caution">
    <text evidence="3">The sequence shown here is derived from an EMBL/GenBank/DDBJ whole genome shotgun (WGS) entry which is preliminary data.</text>
</comment>
<feature type="compositionally biased region" description="Acidic residues" evidence="1">
    <location>
        <begin position="11"/>
        <end position="20"/>
    </location>
</feature>
<name>A0A7W7SAT1_9ACTN</name>
<evidence type="ECO:0000256" key="1">
    <source>
        <dbReference type="SAM" id="MobiDB-lite"/>
    </source>
</evidence>
<evidence type="ECO:0000313" key="3">
    <source>
        <dbReference type="EMBL" id="MBB4947028.1"/>
    </source>
</evidence>
<protein>
    <submittedName>
        <fullName evidence="3">Uncharacterized protein</fullName>
    </submittedName>
</protein>
<feature type="region of interest" description="Disordered" evidence="1">
    <location>
        <begin position="1"/>
        <end position="44"/>
    </location>
</feature>
<gene>
    <name evidence="3" type="ORF">F4556_002563</name>
</gene>
<evidence type="ECO:0000256" key="2">
    <source>
        <dbReference type="SAM" id="Phobius"/>
    </source>
</evidence>
<keyword evidence="2" id="KW-1133">Transmembrane helix</keyword>
<organism evidence="3 4">
    <name type="scientific">Kitasatospora gansuensis</name>
    <dbReference type="NCBI Taxonomy" id="258050"/>
    <lineage>
        <taxon>Bacteria</taxon>
        <taxon>Bacillati</taxon>
        <taxon>Actinomycetota</taxon>
        <taxon>Actinomycetes</taxon>
        <taxon>Kitasatosporales</taxon>
        <taxon>Streptomycetaceae</taxon>
        <taxon>Kitasatospora</taxon>
    </lineage>
</organism>
<keyword evidence="2" id="KW-0472">Membrane</keyword>